<feature type="transmembrane region" description="Helical" evidence="1">
    <location>
        <begin position="193"/>
        <end position="211"/>
    </location>
</feature>
<name>A0A2S8JFY7_RHOOP</name>
<proteinExistence type="predicted"/>
<protein>
    <submittedName>
        <fullName evidence="2">Uncharacterized protein</fullName>
    </submittedName>
</protein>
<feature type="transmembrane region" description="Helical" evidence="1">
    <location>
        <begin position="26"/>
        <end position="49"/>
    </location>
</feature>
<dbReference type="EMBL" id="PUIO01000005">
    <property type="protein sequence ID" value="PQP25930.1"/>
    <property type="molecule type" value="Genomic_DNA"/>
</dbReference>
<accession>A0A2S8JFY7</accession>
<comment type="caution">
    <text evidence="2">The sequence shown here is derived from an EMBL/GenBank/DDBJ whole genome shotgun (WGS) entry which is preliminary data.</text>
</comment>
<dbReference type="Proteomes" id="UP000239290">
    <property type="component" value="Unassembled WGS sequence"/>
</dbReference>
<organism evidence="2 3">
    <name type="scientific">Rhodococcus opacus</name>
    <name type="common">Nocardia opaca</name>
    <dbReference type="NCBI Taxonomy" id="37919"/>
    <lineage>
        <taxon>Bacteria</taxon>
        <taxon>Bacillati</taxon>
        <taxon>Actinomycetota</taxon>
        <taxon>Actinomycetes</taxon>
        <taxon>Mycobacteriales</taxon>
        <taxon>Nocardiaceae</taxon>
        <taxon>Rhodococcus</taxon>
    </lineage>
</organism>
<keyword evidence="1" id="KW-0812">Transmembrane</keyword>
<evidence type="ECO:0000256" key="1">
    <source>
        <dbReference type="SAM" id="Phobius"/>
    </source>
</evidence>
<gene>
    <name evidence="2" type="ORF">C5613_06045</name>
</gene>
<sequence>MGVFLVFALAEFAGLGASIAGHVLGWSYLLAVVFLTLSWTTIGVVIAYFPHIIDMEDCSVSATWKLLIRTRWTTSTTAYYGSAFVAILCARYLDGGLLGQGIVLVALAVALIVASRFARSADREVRRVARLNATTPLFLQPGGYVESEEAIRFRADFGSEWVHPPLLVDPDAACKFAKAALSRSQTLYFTGRVLAWLFGPISLTAFIWVVREDRPPFVVMLPVALLGLALLGWFFERSAARFEGLSKKYADIADSITPEVPEDSKFQCGMMTWVEFRRPSTPTSRPGTA</sequence>
<evidence type="ECO:0000313" key="3">
    <source>
        <dbReference type="Proteomes" id="UP000239290"/>
    </source>
</evidence>
<feature type="transmembrane region" description="Helical" evidence="1">
    <location>
        <begin position="99"/>
        <end position="118"/>
    </location>
</feature>
<feature type="transmembrane region" description="Helical" evidence="1">
    <location>
        <begin position="217"/>
        <end position="235"/>
    </location>
</feature>
<keyword evidence="1" id="KW-0472">Membrane</keyword>
<reference evidence="3" key="1">
    <citation type="submission" date="2018-02" db="EMBL/GenBank/DDBJ databases">
        <title>Draft genome sequencing of Rhodococcus opacus KU647198.</title>
        <authorList>
            <person name="Zheng B.-X."/>
        </authorList>
    </citation>
    <scope>NUCLEOTIDE SEQUENCE [LARGE SCALE GENOMIC DNA]</scope>
    <source>
        <strain evidence="3">04-OD7</strain>
    </source>
</reference>
<dbReference type="AlphaFoldDB" id="A0A2S8JFY7"/>
<evidence type="ECO:0000313" key="2">
    <source>
        <dbReference type="EMBL" id="PQP25930.1"/>
    </source>
</evidence>
<keyword evidence="1" id="KW-1133">Transmembrane helix</keyword>